<keyword evidence="2" id="KW-0732">Signal</keyword>
<dbReference type="GeneID" id="25276464"/>
<dbReference type="Proteomes" id="UP000027920">
    <property type="component" value="Unassembled WGS sequence"/>
</dbReference>
<dbReference type="HOGENOM" id="CLU_2793975_0_0_1"/>
<evidence type="ECO:0000256" key="1">
    <source>
        <dbReference type="SAM" id="MobiDB-lite"/>
    </source>
</evidence>
<feature type="signal peptide" evidence="2">
    <location>
        <begin position="1"/>
        <end position="25"/>
    </location>
</feature>
<dbReference type="EMBL" id="AMGV01000001">
    <property type="protein sequence ID" value="KEF63540.1"/>
    <property type="molecule type" value="Genomic_DNA"/>
</dbReference>
<name>A0A072Q6I5_9EURO</name>
<reference evidence="3 4" key="1">
    <citation type="submission" date="2013-03" db="EMBL/GenBank/DDBJ databases">
        <title>The Genome Sequence of Exophiala aquamarina CBS 119918.</title>
        <authorList>
            <consortium name="The Broad Institute Genomics Platform"/>
            <person name="Cuomo C."/>
            <person name="de Hoog S."/>
            <person name="Gorbushina A."/>
            <person name="Walker B."/>
            <person name="Young S.K."/>
            <person name="Zeng Q."/>
            <person name="Gargeya S."/>
            <person name="Fitzgerald M."/>
            <person name="Haas B."/>
            <person name="Abouelleil A."/>
            <person name="Allen A.W."/>
            <person name="Alvarado L."/>
            <person name="Arachchi H.M."/>
            <person name="Berlin A.M."/>
            <person name="Chapman S.B."/>
            <person name="Gainer-Dewar J."/>
            <person name="Goldberg J."/>
            <person name="Griggs A."/>
            <person name="Gujja S."/>
            <person name="Hansen M."/>
            <person name="Howarth C."/>
            <person name="Imamovic A."/>
            <person name="Ireland A."/>
            <person name="Larimer J."/>
            <person name="McCowan C."/>
            <person name="Murphy C."/>
            <person name="Pearson M."/>
            <person name="Poon T.W."/>
            <person name="Priest M."/>
            <person name="Roberts A."/>
            <person name="Saif S."/>
            <person name="Shea T."/>
            <person name="Sisk P."/>
            <person name="Sykes S."/>
            <person name="Wortman J."/>
            <person name="Nusbaum C."/>
            <person name="Birren B."/>
        </authorList>
    </citation>
    <scope>NUCLEOTIDE SEQUENCE [LARGE SCALE GENOMIC DNA]</scope>
    <source>
        <strain evidence="3 4">CBS 119918</strain>
    </source>
</reference>
<dbReference type="VEuPathDB" id="FungiDB:A1O9_01518"/>
<organism evidence="3 4">
    <name type="scientific">Exophiala aquamarina CBS 119918</name>
    <dbReference type="NCBI Taxonomy" id="1182545"/>
    <lineage>
        <taxon>Eukaryota</taxon>
        <taxon>Fungi</taxon>
        <taxon>Dikarya</taxon>
        <taxon>Ascomycota</taxon>
        <taxon>Pezizomycotina</taxon>
        <taxon>Eurotiomycetes</taxon>
        <taxon>Chaetothyriomycetidae</taxon>
        <taxon>Chaetothyriales</taxon>
        <taxon>Herpotrichiellaceae</taxon>
        <taxon>Exophiala</taxon>
    </lineage>
</organism>
<evidence type="ECO:0000313" key="4">
    <source>
        <dbReference type="Proteomes" id="UP000027920"/>
    </source>
</evidence>
<proteinExistence type="predicted"/>
<sequence length="68" mass="7753">MSLWFCLTIHAIAVEIYLNLSPAESERLRIISYEKQLEAGFTVPEQAQSTTHENRNAMAWKPVSQSES</sequence>
<dbReference type="STRING" id="1182545.A0A072Q6I5"/>
<dbReference type="RefSeq" id="XP_013266130.1">
    <property type="nucleotide sequence ID" value="XM_013410676.1"/>
</dbReference>
<protein>
    <submittedName>
        <fullName evidence="3">Uncharacterized protein</fullName>
    </submittedName>
</protein>
<accession>A0A072Q6I5</accession>
<feature type="chain" id="PRO_5001683820" evidence="2">
    <location>
        <begin position="26"/>
        <end position="68"/>
    </location>
</feature>
<feature type="region of interest" description="Disordered" evidence="1">
    <location>
        <begin position="46"/>
        <end position="68"/>
    </location>
</feature>
<dbReference type="OrthoDB" id="193478at2759"/>
<evidence type="ECO:0000313" key="3">
    <source>
        <dbReference type="EMBL" id="KEF63540.1"/>
    </source>
</evidence>
<evidence type="ECO:0000256" key="2">
    <source>
        <dbReference type="SAM" id="SignalP"/>
    </source>
</evidence>
<keyword evidence="4" id="KW-1185">Reference proteome</keyword>
<comment type="caution">
    <text evidence="3">The sequence shown here is derived from an EMBL/GenBank/DDBJ whole genome shotgun (WGS) entry which is preliminary data.</text>
</comment>
<dbReference type="AlphaFoldDB" id="A0A072Q6I5"/>
<gene>
    <name evidence="3" type="ORF">A1O9_01518</name>
</gene>